<dbReference type="AlphaFoldDB" id="A0A8A3P0N9"/>
<sequence>MASKNVSTALEQCERLTYNERAKQMLRIGQQSTTNPSTRSMIYELLDGSTYEQKLALDSCHGSQDVHLPLHYLSRASSSQWLQSRAMHLVELLGTDDQILHALRCVPPKLQIRSLSRMRYAKRWRRLKTKIGVIDQYLNGIAGREDSSVFRRIFPLSSSQYVSENLPRLATELEEKDWLRLASHHPSIVQAHLEDCIESSEAVNAVFLDIINSIISQWISKRPDAASKLLTAMAEKFPLSHIPLQGFLSATPDACVQMVLGKDDVVALGKVSFGHASLKHLSVEHTLPVFENNKISTGDFEALTLAQRPALYPVIRYIWRSKEGVLNAIVVSRLPDICRLEEARRHVTLSTLQAKPSDRISYLGFLACYEGIELQKPFLDSKDADIRSSALRSHFKAALHDENHISGALNLVIRYGNDQDPVRFVMLEALSKIPGGRCCEEHLPLLERIIKQALDASHLSRSGIDDIIEILSSLLIYFPGWTVSQMVPLVKRDILA</sequence>
<accession>A0A8A3P0N9</accession>
<dbReference type="Proteomes" id="UP000672032">
    <property type="component" value="Chromosome 2"/>
</dbReference>
<dbReference type="EMBL" id="CP063406">
    <property type="protein sequence ID" value="QSZ31465.1"/>
    <property type="molecule type" value="Genomic_DNA"/>
</dbReference>
<name>A0A8A3P0N9_9HELO</name>
<evidence type="ECO:0000313" key="1">
    <source>
        <dbReference type="EMBL" id="QSZ31465.1"/>
    </source>
</evidence>
<gene>
    <name evidence="1" type="ORF">DSL72_001030</name>
</gene>
<dbReference type="OrthoDB" id="3517218at2759"/>
<organism evidence="1 2">
    <name type="scientific">Monilinia vaccinii-corymbosi</name>
    <dbReference type="NCBI Taxonomy" id="61207"/>
    <lineage>
        <taxon>Eukaryota</taxon>
        <taxon>Fungi</taxon>
        <taxon>Dikarya</taxon>
        <taxon>Ascomycota</taxon>
        <taxon>Pezizomycotina</taxon>
        <taxon>Leotiomycetes</taxon>
        <taxon>Helotiales</taxon>
        <taxon>Sclerotiniaceae</taxon>
        <taxon>Monilinia</taxon>
    </lineage>
</organism>
<evidence type="ECO:0000313" key="2">
    <source>
        <dbReference type="Proteomes" id="UP000672032"/>
    </source>
</evidence>
<proteinExistence type="predicted"/>
<keyword evidence="2" id="KW-1185">Reference proteome</keyword>
<reference evidence="1" key="1">
    <citation type="submission" date="2020-10" db="EMBL/GenBank/DDBJ databases">
        <title>Genome Sequence of Monilinia vaccinii-corymbosi Sheds Light on Mummy Berry Disease Infection of Blueberry and Mating Type.</title>
        <authorList>
            <person name="Yow A.G."/>
            <person name="Zhang Y."/>
            <person name="Bansal K."/>
            <person name="Eacker S.M."/>
            <person name="Sullivan S."/>
            <person name="Liachko I."/>
            <person name="Cubeta M.A."/>
            <person name="Rollins J.A."/>
            <person name="Ashrafi H."/>
        </authorList>
    </citation>
    <scope>NUCLEOTIDE SEQUENCE</scope>
    <source>
        <strain evidence="1">RL-1</strain>
    </source>
</reference>
<protein>
    <submittedName>
        <fullName evidence="1">Uncharacterized protein</fullName>
    </submittedName>
</protein>